<dbReference type="SMART" id="SM00347">
    <property type="entry name" value="HTH_MARR"/>
    <property type="match status" value="1"/>
</dbReference>
<keyword evidence="3" id="KW-1185">Reference proteome</keyword>
<dbReference type="InterPro" id="IPR000835">
    <property type="entry name" value="HTH_MarR-typ"/>
</dbReference>
<evidence type="ECO:0000259" key="1">
    <source>
        <dbReference type="PROSITE" id="PS50995"/>
    </source>
</evidence>
<protein>
    <submittedName>
        <fullName evidence="2">MarR family transcriptional regulator</fullName>
    </submittedName>
</protein>
<dbReference type="InterPro" id="IPR036390">
    <property type="entry name" value="WH_DNA-bd_sf"/>
</dbReference>
<dbReference type="RefSeq" id="WP_265999441.1">
    <property type="nucleotide sequence ID" value="NZ_JAPJDN010000026.1"/>
</dbReference>
<dbReference type="InterPro" id="IPR036388">
    <property type="entry name" value="WH-like_DNA-bd_sf"/>
</dbReference>
<name>A0ABT3SJE8_9MYCO</name>
<dbReference type="Pfam" id="PF12802">
    <property type="entry name" value="MarR_2"/>
    <property type="match status" value="1"/>
</dbReference>
<dbReference type="Proteomes" id="UP001300745">
    <property type="component" value="Unassembled WGS sequence"/>
</dbReference>
<dbReference type="PANTHER" id="PTHR33164">
    <property type="entry name" value="TRANSCRIPTIONAL REGULATOR, MARR FAMILY"/>
    <property type="match status" value="1"/>
</dbReference>
<dbReference type="Gene3D" id="1.10.10.10">
    <property type="entry name" value="Winged helix-like DNA-binding domain superfamily/Winged helix DNA-binding domain"/>
    <property type="match status" value="1"/>
</dbReference>
<accession>A0ABT3SJE8</accession>
<gene>
    <name evidence="2" type="ORF">ORI27_23295</name>
</gene>
<evidence type="ECO:0000313" key="3">
    <source>
        <dbReference type="Proteomes" id="UP001300745"/>
    </source>
</evidence>
<sequence>MSTRRPGDVGRQSARERRKKLGFDDVEASAWMQFESVAMLLHDVVDRALARDHRLSLAEVQMLVHLKNHGPSPMGTLAQTLMMTPGALTQQTQRLERRGLVYRCASRDDGRRVIAVITEDGNGLLAAALETYARLVRAHFLNELTRPQMIALGDSCRRIIARLKAVESPLGLPDR</sequence>
<dbReference type="PROSITE" id="PS50995">
    <property type="entry name" value="HTH_MARR_2"/>
    <property type="match status" value="1"/>
</dbReference>
<comment type="caution">
    <text evidence="2">The sequence shown here is derived from an EMBL/GenBank/DDBJ whole genome shotgun (WGS) entry which is preliminary data.</text>
</comment>
<proteinExistence type="predicted"/>
<dbReference type="EMBL" id="JAPJDO010000026">
    <property type="protein sequence ID" value="MCX2939626.1"/>
    <property type="molecule type" value="Genomic_DNA"/>
</dbReference>
<organism evidence="2 3">
    <name type="scientific">Mycobacterium pinniadriaticum</name>
    <dbReference type="NCBI Taxonomy" id="2994102"/>
    <lineage>
        <taxon>Bacteria</taxon>
        <taxon>Bacillati</taxon>
        <taxon>Actinomycetota</taxon>
        <taxon>Actinomycetes</taxon>
        <taxon>Mycobacteriales</taxon>
        <taxon>Mycobacteriaceae</taxon>
        <taxon>Mycobacterium</taxon>
    </lineage>
</organism>
<reference evidence="2 3" key="1">
    <citation type="submission" date="2022-11" db="EMBL/GenBank/DDBJ databases">
        <title>Mycobacterium sp. nov.</title>
        <authorList>
            <person name="Papic B."/>
            <person name="Spicic S."/>
            <person name="Duvnjak S."/>
        </authorList>
    </citation>
    <scope>NUCLEOTIDE SEQUENCE [LARGE SCALE GENOMIC DNA]</scope>
    <source>
        <strain evidence="2 3">CVI_P4</strain>
    </source>
</reference>
<dbReference type="PANTHER" id="PTHR33164:SF99">
    <property type="entry name" value="MARR FAMILY REGULATORY PROTEIN"/>
    <property type="match status" value="1"/>
</dbReference>
<dbReference type="SUPFAM" id="SSF46785">
    <property type="entry name" value="Winged helix' DNA-binding domain"/>
    <property type="match status" value="1"/>
</dbReference>
<feature type="domain" description="HTH marR-type" evidence="1">
    <location>
        <begin position="27"/>
        <end position="161"/>
    </location>
</feature>
<evidence type="ECO:0000313" key="2">
    <source>
        <dbReference type="EMBL" id="MCX2939626.1"/>
    </source>
</evidence>
<dbReference type="InterPro" id="IPR039422">
    <property type="entry name" value="MarR/SlyA-like"/>
</dbReference>